<sequence length="300" mass="34990">MIRNVFKVLLIVIACVLFAVYSKASPNYSLLFVICLFFLGLFFILSKNIRLKSEEVLVKIKDKVSSELYLKDQSLIGNRRTELLNYYRQKLFVYSLISVFYWLVLCLLFILVGFSDRPISGSILVSVLFIIFVFMEDHTLDGDFLRNIPRLWVDRRDAFIAISYLKQLDSTNHIAKNELFKKSAFSEFWLKSDMSILDLIHRINETKVHFEFLKDKKKWVLCDGYRASSTQLNLAGFISALINLGFLSKSITINKESACTLKEIFYIPEQKSEKELQKLYGQGFKDIDVNYSKYFEELIA</sequence>
<dbReference type="AlphaFoldDB" id="A0A6N8L332"/>
<feature type="transmembrane region" description="Helical" evidence="1">
    <location>
        <begin position="5"/>
        <end position="22"/>
    </location>
</feature>
<evidence type="ECO:0000256" key="1">
    <source>
        <dbReference type="SAM" id="Phobius"/>
    </source>
</evidence>
<keyword evidence="1" id="KW-0472">Membrane</keyword>
<dbReference type="RefSeq" id="WP_160370205.1">
    <property type="nucleotide sequence ID" value="NZ_WSQA01000013.1"/>
</dbReference>
<keyword evidence="1" id="KW-1133">Transmembrane helix</keyword>
<accession>A0A6N8L332</accession>
<evidence type="ECO:0000313" key="2">
    <source>
        <dbReference type="EMBL" id="MVZ63494.1"/>
    </source>
</evidence>
<feature type="transmembrane region" description="Helical" evidence="1">
    <location>
        <begin position="118"/>
        <end position="135"/>
    </location>
</feature>
<keyword evidence="3" id="KW-1185">Reference proteome</keyword>
<keyword evidence="1" id="KW-0812">Transmembrane</keyword>
<name>A0A6N8L332_9SPHI</name>
<proteinExistence type="predicted"/>
<comment type="caution">
    <text evidence="2">The sequence shown here is derived from an EMBL/GenBank/DDBJ whole genome shotgun (WGS) entry which is preliminary data.</text>
</comment>
<dbReference type="Proteomes" id="UP000435036">
    <property type="component" value="Unassembled WGS sequence"/>
</dbReference>
<organism evidence="2 3">
    <name type="scientific">Sphingobacterium humi</name>
    <dbReference type="NCBI Taxonomy" id="1796905"/>
    <lineage>
        <taxon>Bacteria</taxon>
        <taxon>Pseudomonadati</taxon>
        <taxon>Bacteroidota</taxon>
        <taxon>Sphingobacteriia</taxon>
        <taxon>Sphingobacteriales</taxon>
        <taxon>Sphingobacteriaceae</taxon>
        <taxon>Sphingobacterium</taxon>
    </lineage>
</organism>
<evidence type="ECO:0000313" key="3">
    <source>
        <dbReference type="Proteomes" id="UP000435036"/>
    </source>
</evidence>
<feature type="transmembrane region" description="Helical" evidence="1">
    <location>
        <begin position="91"/>
        <end position="112"/>
    </location>
</feature>
<dbReference type="EMBL" id="WSQA01000013">
    <property type="protein sequence ID" value="MVZ63494.1"/>
    <property type="molecule type" value="Genomic_DNA"/>
</dbReference>
<reference evidence="2 3" key="1">
    <citation type="submission" date="2019-12" db="EMBL/GenBank/DDBJ databases">
        <authorList>
            <person name="Dong K."/>
        </authorList>
    </citation>
    <scope>NUCLEOTIDE SEQUENCE [LARGE SCALE GENOMIC DNA]</scope>
    <source>
        <strain evidence="2 3">JCM 31225</strain>
    </source>
</reference>
<feature type="transmembrane region" description="Helical" evidence="1">
    <location>
        <begin position="28"/>
        <end position="45"/>
    </location>
</feature>
<protein>
    <submittedName>
        <fullName evidence="2">Uncharacterized protein</fullName>
    </submittedName>
</protein>
<gene>
    <name evidence="2" type="ORF">GQF63_15810</name>
</gene>